<feature type="domain" description="YoaR-like putative peptidoglycan binding" evidence="2">
    <location>
        <begin position="225"/>
        <end position="292"/>
    </location>
</feature>
<dbReference type="InterPro" id="IPR007391">
    <property type="entry name" value="Vancomycin_resist_VanW"/>
</dbReference>
<evidence type="ECO:0000313" key="4">
    <source>
        <dbReference type="Proteomes" id="UP000015388"/>
    </source>
</evidence>
<dbReference type="KEGG" id="cmd:B841_11870"/>
<evidence type="ECO:0000256" key="1">
    <source>
        <dbReference type="SAM" id="MobiDB-lite"/>
    </source>
</evidence>
<dbReference type="InterPro" id="IPR052913">
    <property type="entry name" value="Glycopeptide_resist_protein"/>
</dbReference>
<protein>
    <recommendedName>
        <fullName evidence="2">YoaR-like putative peptidoglycan binding domain-containing protein</fullName>
    </recommendedName>
</protein>
<evidence type="ECO:0000259" key="2">
    <source>
        <dbReference type="Pfam" id="PF12229"/>
    </source>
</evidence>
<dbReference type="STRING" id="1224163.B841_11870"/>
<dbReference type="HOGENOM" id="CLU_011572_0_1_11"/>
<dbReference type="PATRIC" id="fig|1224163.3.peg.2397"/>
<dbReference type="InterPro" id="IPR022029">
    <property type="entry name" value="YoaR-like_PG-bd"/>
</dbReference>
<dbReference type="Pfam" id="PF04294">
    <property type="entry name" value="VanW"/>
    <property type="match status" value="1"/>
</dbReference>
<sequence length="532" mass="55818">MAYGVDYFANKDKVPRGTAVGGVEIGGMDKAEASQTLQAELGGVETDPVTVAAGELTSQLIPAESGLGIDWDATVAAAGESSANPLVRIAGLFTTREVDVVSQTDEAALNPQLDRVAGELFVAPADGAVGIEDGEVRVTDPVVGQEVDRAELQGEVTDGWLDPAGVEVEALPLEPAINQDVVDDVANGVAAEAVSGPLVLSGDDDVDGVIEPARIGEFVAFRNEDGAILPDVDVEAATAILDEQLAVTETESINAQILSDGSITPHQDGRAVDWETTMDGFVERVLGDEPREWDALYEDDPAGFTTEMAQNAEFNQVMGEFTTSGYSTTSGQNIAVIVGDVSGAIVAPGEVFSLNEFTGPRGTAQGYVEGGIIEDGRAGTAVGGGISQFATTLYNAYYFAGLEDVTHTPHSYYISRYPAGREATVYEGAIDLAFRNQTDVPVRIEATVGGGSLTVRIMGVDQYNVESVNGGRWAATQPREMSVSGSECIPSSGNPGFTTSDTRIVRDKAGNEVFRNTETTVYDPQPIVRCTG</sequence>
<dbReference type="Pfam" id="PF12229">
    <property type="entry name" value="PG_binding_4"/>
    <property type="match status" value="1"/>
</dbReference>
<organism evidence="3 4">
    <name type="scientific">Corynebacterium maris DSM 45190</name>
    <dbReference type="NCBI Taxonomy" id="1224163"/>
    <lineage>
        <taxon>Bacteria</taxon>
        <taxon>Bacillati</taxon>
        <taxon>Actinomycetota</taxon>
        <taxon>Actinomycetes</taxon>
        <taxon>Mycobacteriales</taxon>
        <taxon>Corynebacteriaceae</taxon>
        <taxon>Corynebacterium</taxon>
    </lineage>
</organism>
<proteinExistence type="predicted"/>
<reference evidence="3 4" key="1">
    <citation type="submission" date="2012-11" db="EMBL/GenBank/DDBJ databases">
        <title>The complete genome sequence of Corynebacterium maris Coryn-1 (=DSM 45190).</title>
        <authorList>
            <person name="Schaffert L."/>
            <person name="Albersmeier A."/>
            <person name="Kalinowski J."/>
            <person name="Ruckert C."/>
        </authorList>
    </citation>
    <scope>NUCLEOTIDE SEQUENCE [LARGE SCALE GENOMIC DNA]</scope>
    <source>
        <strain evidence="4">Coryn-1</strain>
    </source>
</reference>
<dbReference type="PANTHER" id="PTHR35788:SF1">
    <property type="entry name" value="EXPORTED PROTEIN"/>
    <property type="match status" value="1"/>
</dbReference>
<evidence type="ECO:0000313" key="3">
    <source>
        <dbReference type="EMBL" id="AGS35846.1"/>
    </source>
</evidence>
<dbReference type="AlphaFoldDB" id="S5TLW1"/>
<gene>
    <name evidence="3" type="ORF">B841_11870</name>
</gene>
<dbReference type="eggNOG" id="COG2720">
    <property type="taxonomic scope" value="Bacteria"/>
</dbReference>
<dbReference type="Proteomes" id="UP000015388">
    <property type="component" value="Chromosome"/>
</dbReference>
<accession>S5TLW1</accession>
<name>S5TLW1_9CORY</name>
<feature type="region of interest" description="Disordered" evidence="1">
    <location>
        <begin position="477"/>
        <end position="501"/>
    </location>
</feature>
<keyword evidence="4" id="KW-1185">Reference proteome</keyword>
<feature type="compositionally biased region" description="Polar residues" evidence="1">
    <location>
        <begin position="483"/>
        <end position="501"/>
    </location>
</feature>
<dbReference type="PANTHER" id="PTHR35788">
    <property type="entry name" value="EXPORTED PROTEIN-RELATED"/>
    <property type="match status" value="1"/>
</dbReference>
<dbReference type="EMBL" id="CP003924">
    <property type="protein sequence ID" value="AGS35846.1"/>
    <property type="molecule type" value="Genomic_DNA"/>
</dbReference>